<accession>A0A0P0VSA8</accession>
<dbReference type="InParanoid" id="A0A0P0VSA8"/>
<dbReference type="EMBL" id="AP014959">
    <property type="protein sequence ID" value="BAS82006.1"/>
    <property type="molecule type" value="Genomic_DNA"/>
</dbReference>
<dbReference type="AlphaFoldDB" id="A0A0P0VSA8"/>
<proteinExistence type="predicted"/>
<organism evidence="1 2">
    <name type="scientific">Oryza sativa subsp. japonica</name>
    <name type="common">Rice</name>
    <dbReference type="NCBI Taxonomy" id="39947"/>
    <lineage>
        <taxon>Eukaryota</taxon>
        <taxon>Viridiplantae</taxon>
        <taxon>Streptophyta</taxon>
        <taxon>Embryophyta</taxon>
        <taxon>Tracheophyta</taxon>
        <taxon>Spermatophyta</taxon>
        <taxon>Magnoliopsida</taxon>
        <taxon>Liliopsida</taxon>
        <taxon>Poales</taxon>
        <taxon>Poaceae</taxon>
        <taxon>BOP clade</taxon>
        <taxon>Oryzoideae</taxon>
        <taxon>Oryzeae</taxon>
        <taxon>Oryzinae</taxon>
        <taxon>Oryza</taxon>
        <taxon>Oryza sativa</taxon>
    </lineage>
</organism>
<evidence type="ECO:0000313" key="1">
    <source>
        <dbReference type="EMBL" id="BAS82006.1"/>
    </source>
</evidence>
<reference evidence="2" key="1">
    <citation type="journal article" date="2005" name="Nature">
        <title>The map-based sequence of the rice genome.</title>
        <authorList>
            <consortium name="International rice genome sequencing project (IRGSP)"/>
            <person name="Matsumoto T."/>
            <person name="Wu J."/>
            <person name="Kanamori H."/>
            <person name="Katayose Y."/>
            <person name="Fujisawa M."/>
            <person name="Namiki N."/>
            <person name="Mizuno H."/>
            <person name="Yamamoto K."/>
            <person name="Antonio B.A."/>
            <person name="Baba T."/>
            <person name="Sakata K."/>
            <person name="Nagamura Y."/>
            <person name="Aoki H."/>
            <person name="Arikawa K."/>
            <person name="Arita K."/>
            <person name="Bito T."/>
            <person name="Chiden Y."/>
            <person name="Fujitsuka N."/>
            <person name="Fukunaka R."/>
            <person name="Hamada M."/>
            <person name="Harada C."/>
            <person name="Hayashi A."/>
            <person name="Hijishita S."/>
            <person name="Honda M."/>
            <person name="Hosokawa S."/>
            <person name="Ichikawa Y."/>
            <person name="Idonuma A."/>
            <person name="Iijima M."/>
            <person name="Ikeda M."/>
            <person name="Ikeno M."/>
            <person name="Ito K."/>
            <person name="Ito S."/>
            <person name="Ito T."/>
            <person name="Ito Y."/>
            <person name="Ito Y."/>
            <person name="Iwabuchi A."/>
            <person name="Kamiya K."/>
            <person name="Karasawa W."/>
            <person name="Kurita K."/>
            <person name="Katagiri S."/>
            <person name="Kikuta A."/>
            <person name="Kobayashi H."/>
            <person name="Kobayashi N."/>
            <person name="Machita K."/>
            <person name="Maehara T."/>
            <person name="Masukawa M."/>
            <person name="Mizubayashi T."/>
            <person name="Mukai Y."/>
            <person name="Nagasaki H."/>
            <person name="Nagata Y."/>
            <person name="Naito S."/>
            <person name="Nakashima M."/>
            <person name="Nakama Y."/>
            <person name="Nakamichi Y."/>
            <person name="Nakamura M."/>
            <person name="Meguro A."/>
            <person name="Negishi M."/>
            <person name="Ohta I."/>
            <person name="Ohta T."/>
            <person name="Okamoto M."/>
            <person name="Ono N."/>
            <person name="Saji S."/>
            <person name="Sakaguchi M."/>
            <person name="Sakai K."/>
            <person name="Shibata M."/>
            <person name="Shimokawa T."/>
            <person name="Song J."/>
            <person name="Takazaki Y."/>
            <person name="Terasawa K."/>
            <person name="Tsugane M."/>
            <person name="Tsuji K."/>
            <person name="Ueda S."/>
            <person name="Waki K."/>
            <person name="Yamagata H."/>
            <person name="Yamamoto M."/>
            <person name="Yamamoto S."/>
            <person name="Yamane H."/>
            <person name="Yoshiki S."/>
            <person name="Yoshihara R."/>
            <person name="Yukawa K."/>
            <person name="Zhong H."/>
            <person name="Yano M."/>
            <person name="Yuan Q."/>
            <person name="Ouyang S."/>
            <person name="Liu J."/>
            <person name="Jones K.M."/>
            <person name="Gansberger K."/>
            <person name="Moffat K."/>
            <person name="Hill J."/>
            <person name="Bera J."/>
            <person name="Fadrosh D."/>
            <person name="Jin S."/>
            <person name="Johri S."/>
            <person name="Kim M."/>
            <person name="Overton L."/>
            <person name="Reardon M."/>
            <person name="Tsitrin T."/>
            <person name="Vuong H."/>
            <person name="Weaver B."/>
            <person name="Ciecko A."/>
            <person name="Tallon L."/>
            <person name="Jackson J."/>
            <person name="Pai G."/>
            <person name="Aken S.V."/>
            <person name="Utterback T."/>
            <person name="Reidmuller S."/>
            <person name="Feldblyum T."/>
            <person name="Hsiao J."/>
            <person name="Zismann V."/>
            <person name="Iobst S."/>
            <person name="de Vazeille A.R."/>
            <person name="Buell C.R."/>
            <person name="Ying K."/>
            <person name="Li Y."/>
            <person name="Lu T."/>
            <person name="Huang Y."/>
            <person name="Zhao Q."/>
            <person name="Feng Q."/>
            <person name="Zhang L."/>
            <person name="Zhu J."/>
            <person name="Weng Q."/>
            <person name="Mu J."/>
            <person name="Lu Y."/>
            <person name="Fan D."/>
            <person name="Liu Y."/>
            <person name="Guan J."/>
            <person name="Zhang Y."/>
            <person name="Yu S."/>
            <person name="Liu X."/>
            <person name="Zhang Y."/>
            <person name="Hong G."/>
            <person name="Han B."/>
            <person name="Choisne N."/>
            <person name="Demange N."/>
            <person name="Orjeda G."/>
            <person name="Samain S."/>
            <person name="Cattolico L."/>
            <person name="Pelletier E."/>
            <person name="Couloux A."/>
            <person name="Segurens B."/>
            <person name="Wincker P."/>
            <person name="D'Hont A."/>
            <person name="Scarpelli C."/>
            <person name="Weissenbach J."/>
            <person name="Salanoubat M."/>
            <person name="Quetier F."/>
            <person name="Yu Y."/>
            <person name="Kim H.R."/>
            <person name="Rambo T."/>
            <person name="Currie J."/>
            <person name="Collura K."/>
            <person name="Luo M."/>
            <person name="Yang T."/>
            <person name="Ammiraju J.S.S."/>
            <person name="Engler F."/>
            <person name="Soderlund C."/>
            <person name="Wing R.A."/>
            <person name="Palmer L.E."/>
            <person name="de la Bastide M."/>
            <person name="Spiegel L."/>
            <person name="Nascimento L."/>
            <person name="Zutavern T."/>
            <person name="O'Shaughnessy A."/>
            <person name="Dike S."/>
            <person name="Dedhia N."/>
            <person name="Preston R."/>
            <person name="Balija V."/>
            <person name="McCombie W.R."/>
            <person name="Chow T."/>
            <person name="Chen H."/>
            <person name="Chung M."/>
            <person name="Chen C."/>
            <person name="Shaw J."/>
            <person name="Wu H."/>
            <person name="Hsiao K."/>
            <person name="Chao Y."/>
            <person name="Chu M."/>
            <person name="Cheng C."/>
            <person name="Hour A."/>
            <person name="Lee P."/>
            <person name="Lin S."/>
            <person name="Lin Y."/>
            <person name="Liou J."/>
            <person name="Liu S."/>
            <person name="Hsing Y."/>
            <person name="Raghuvanshi S."/>
            <person name="Mohanty A."/>
            <person name="Bharti A.K."/>
            <person name="Gaur A."/>
            <person name="Gupta V."/>
            <person name="Kumar D."/>
            <person name="Ravi V."/>
            <person name="Vij S."/>
            <person name="Kapur A."/>
            <person name="Khurana P."/>
            <person name="Khurana P."/>
            <person name="Khurana J.P."/>
            <person name="Tyagi A.K."/>
            <person name="Gaikwad K."/>
            <person name="Singh A."/>
            <person name="Dalal V."/>
            <person name="Srivastava S."/>
            <person name="Dixit A."/>
            <person name="Pal A.K."/>
            <person name="Ghazi I.A."/>
            <person name="Yadav M."/>
            <person name="Pandit A."/>
            <person name="Bhargava A."/>
            <person name="Sureshbabu K."/>
            <person name="Batra K."/>
            <person name="Sharma T.R."/>
            <person name="Mohapatra T."/>
            <person name="Singh N.K."/>
            <person name="Messing J."/>
            <person name="Nelson A.B."/>
            <person name="Fuks G."/>
            <person name="Kavchok S."/>
            <person name="Keizer G."/>
            <person name="Linton E."/>
            <person name="Llaca V."/>
            <person name="Song R."/>
            <person name="Tanyolac B."/>
            <person name="Young S."/>
            <person name="Ho-Il K."/>
            <person name="Hahn J.H."/>
            <person name="Sangsakoo G."/>
            <person name="Vanavichit A."/>
            <person name="de Mattos Luiz.A.T."/>
            <person name="Zimmer P.D."/>
            <person name="Malone G."/>
            <person name="Dellagostin O."/>
            <person name="de Oliveira A.C."/>
            <person name="Bevan M."/>
            <person name="Bancroft I."/>
            <person name="Minx P."/>
            <person name="Cordum H."/>
            <person name="Wilson R."/>
            <person name="Cheng Z."/>
            <person name="Jin W."/>
            <person name="Jiang J."/>
            <person name="Leong S.A."/>
            <person name="Iwama H."/>
            <person name="Gojobori T."/>
            <person name="Itoh T."/>
            <person name="Niimura Y."/>
            <person name="Fujii Y."/>
            <person name="Habara T."/>
            <person name="Sakai H."/>
            <person name="Sato Y."/>
            <person name="Wilson G."/>
            <person name="Kumar K."/>
            <person name="McCouch S."/>
            <person name="Juretic N."/>
            <person name="Hoen D."/>
            <person name="Wright S."/>
            <person name="Bruskiewich R."/>
            <person name="Bureau T."/>
            <person name="Miyao A."/>
            <person name="Hirochika H."/>
            <person name="Nishikawa T."/>
            <person name="Kadowaki K."/>
            <person name="Sugiura M."/>
            <person name="Burr B."/>
            <person name="Sasaki T."/>
        </authorList>
    </citation>
    <scope>NUCLEOTIDE SEQUENCE [LARGE SCALE GENOMIC DNA]</scope>
    <source>
        <strain evidence="2">cv. Nipponbare</strain>
    </source>
</reference>
<name>A0A0P0VSA8_ORYSJ</name>
<sequence>MRVAAFSEAVLVSRLTTNTPTHRTVARYTMAPTNACSASGRKEPAGLSVTIFYYSYVLVERNEITNKKGEERYNIPNSLILYTLLLVAAACQPAKRLATLKQEVEPKFWWCLLA</sequence>
<keyword evidence="2" id="KW-1185">Reference proteome</keyword>
<dbReference type="Proteomes" id="UP000059680">
    <property type="component" value="Chromosome 3"/>
</dbReference>
<dbReference type="PaxDb" id="39947-A0A0P0VSA8"/>
<evidence type="ECO:0000313" key="2">
    <source>
        <dbReference type="Proteomes" id="UP000059680"/>
    </source>
</evidence>
<gene>
    <name evidence="1" type="ordered locus">Os03g0119232</name>
    <name evidence="1" type="ORF">OSNPB_030119232</name>
</gene>
<reference evidence="1 2" key="2">
    <citation type="journal article" date="2013" name="Plant Cell Physiol.">
        <title>Rice Annotation Project Database (RAP-DB): an integrative and interactive database for rice genomics.</title>
        <authorList>
            <person name="Sakai H."/>
            <person name="Lee S.S."/>
            <person name="Tanaka T."/>
            <person name="Numa H."/>
            <person name="Kim J."/>
            <person name="Kawahara Y."/>
            <person name="Wakimoto H."/>
            <person name="Yang C.C."/>
            <person name="Iwamoto M."/>
            <person name="Abe T."/>
            <person name="Yamada Y."/>
            <person name="Muto A."/>
            <person name="Inokuchi H."/>
            <person name="Ikemura T."/>
            <person name="Matsumoto T."/>
            <person name="Sasaki T."/>
            <person name="Itoh T."/>
        </authorList>
    </citation>
    <scope>NUCLEOTIDE SEQUENCE [LARGE SCALE GENOMIC DNA]</scope>
    <source>
        <strain evidence="2">cv. Nipponbare</strain>
    </source>
</reference>
<reference evidence="1 2" key="3">
    <citation type="journal article" date="2013" name="Rice">
        <title>Improvement of the Oryza sativa Nipponbare reference genome using next generation sequence and optical map data.</title>
        <authorList>
            <person name="Kawahara Y."/>
            <person name="de la Bastide M."/>
            <person name="Hamilton J.P."/>
            <person name="Kanamori H."/>
            <person name="McCombie W.R."/>
            <person name="Ouyang S."/>
            <person name="Schwartz D.C."/>
            <person name="Tanaka T."/>
            <person name="Wu J."/>
            <person name="Zhou S."/>
            <person name="Childs K.L."/>
            <person name="Davidson R.M."/>
            <person name="Lin H."/>
            <person name="Quesada-Ocampo L."/>
            <person name="Vaillancourt B."/>
            <person name="Sakai H."/>
            <person name="Lee S.S."/>
            <person name="Kim J."/>
            <person name="Numa H."/>
            <person name="Itoh T."/>
            <person name="Buell C.R."/>
            <person name="Matsumoto T."/>
        </authorList>
    </citation>
    <scope>NUCLEOTIDE SEQUENCE [LARGE SCALE GENOMIC DNA]</scope>
    <source>
        <strain evidence="2">cv. Nipponbare</strain>
    </source>
</reference>
<protein>
    <submittedName>
        <fullName evidence="1">Os03g0119232 protein</fullName>
    </submittedName>
</protein>